<protein>
    <submittedName>
        <fullName evidence="1">SRPBCC family protein</fullName>
    </submittedName>
</protein>
<sequence length="145" mass="16078">MASVEYSAVIESSAEQVWRVLSHFGGIAEWHPAIEQSHIEGEQPGSAVGAIRRLDLADGDVLRERLLTLDDHHMALSYAFEESPLPLDNYQAQVKVAVAEEAQQCVVEWKATFDVREPEAAAHFEKTIRELIVGGHESLAAFVKK</sequence>
<dbReference type="Proteomes" id="UP001063228">
    <property type="component" value="Chromosome"/>
</dbReference>
<dbReference type="CDD" id="cd07821">
    <property type="entry name" value="PYR_PYL_RCAR_like"/>
    <property type="match status" value="1"/>
</dbReference>
<keyword evidence="2" id="KW-1185">Reference proteome</keyword>
<dbReference type="InterPro" id="IPR019587">
    <property type="entry name" value="Polyketide_cyclase/dehydratase"/>
</dbReference>
<reference evidence="1" key="1">
    <citation type="submission" date="2021-08" db="EMBL/GenBank/DDBJ databases">
        <title>Complete genome sequence of Pseudomonas phytophila.</title>
        <authorList>
            <person name="Weir B.S."/>
            <person name="Templeton M.D."/>
            <person name="Arshed S."/>
            <person name="Andersen M.T."/>
            <person name="Jayaraman J."/>
        </authorList>
    </citation>
    <scope>NUCLEOTIDE SEQUENCE</scope>
    <source>
        <strain evidence="1">ICMP 23753</strain>
    </source>
</reference>
<accession>A0ABY6FKJ0</accession>
<dbReference type="PANTHER" id="PTHR39332">
    <property type="entry name" value="BLL4707 PROTEIN"/>
    <property type="match status" value="1"/>
</dbReference>
<evidence type="ECO:0000313" key="1">
    <source>
        <dbReference type="EMBL" id="UXZ98266.1"/>
    </source>
</evidence>
<dbReference type="RefSeq" id="WP_099269769.1">
    <property type="nucleotide sequence ID" value="NZ_CP081201.1"/>
</dbReference>
<gene>
    <name evidence="1" type="ORF">K3169_10565</name>
</gene>
<dbReference type="InterPro" id="IPR023393">
    <property type="entry name" value="START-like_dom_sf"/>
</dbReference>
<organism evidence="1 2">
    <name type="scientific">Pseudomonas phytophila</name>
    <dbReference type="NCBI Taxonomy" id="2867264"/>
    <lineage>
        <taxon>Bacteria</taxon>
        <taxon>Pseudomonadati</taxon>
        <taxon>Pseudomonadota</taxon>
        <taxon>Gammaproteobacteria</taxon>
        <taxon>Pseudomonadales</taxon>
        <taxon>Pseudomonadaceae</taxon>
        <taxon>Pseudomonas</taxon>
    </lineage>
</organism>
<dbReference type="EMBL" id="CP081201">
    <property type="protein sequence ID" value="UXZ98266.1"/>
    <property type="molecule type" value="Genomic_DNA"/>
</dbReference>
<dbReference type="Pfam" id="PF10604">
    <property type="entry name" value="Polyketide_cyc2"/>
    <property type="match status" value="1"/>
</dbReference>
<name>A0ABY6FKJ0_9PSED</name>
<dbReference type="Gene3D" id="3.30.530.20">
    <property type="match status" value="1"/>
</dbReference>
<proteinExistence type="predicted"/>
<dbReference type="PANTHER" id="PTHR39332:SF7">
    <property type="entry name" value="SRPBCC FAMILY PROTEIN"/>
    <property type="match status" value="1"/>
</dbReference>
<dbReference type="SUPFAM" id="SSF55961">
    <property type="entry name" value="Bet v1-like"/>
    <property type="match status" value="1"/>
</dbReference>
<evidence type="ECO:0000313" key="2">
    <source>
        <dbReference type="Proteomes" id="UP001063228"/>
    </source>
</evidence>